<dbReference type="Proteomes" id="UP001141552">
    <property type="component" value="Unassembled WGS sequence"/>
</dbReference>
<feature type="compositionally biased region" description="Basic and acidic residues" evidence="1">
    <location>
        <begin position="12"/>
        <end position="42"/>
    </location>
</feature>
<proteinExistence type="predicted"/>
<dbReference type="Gene3D" id="3.10.450.10">
    <property type="match status" value="1"/>
</dbReference>
<evidence type="ECO:0008006" key="4">
    <source>
        <dbReference type="Google" id="ProtNLM"/>
    </source>
</evidence>
<comment type="caution">
    <text evidence="2">The sequence shown here is derived from an EMBL/GenBank/DDBJ whole genome shotgun (WGS) entry which is preliminary data.</text>
</comment>
<reference evidence="2" key="2">
    <citation type="journal article" date="2023" name="Plants (Basel)">
        <title>Annotation of the Turnera subulata (Passifloraceae) Draft Genome Reveals the S-Locus Evolved after the Divergence of Turneroideae from Passifloroideae in a Stepwise Manner.</title>
        <authorList>
            <person name="Henning P.M."/>
            <person name="Roalson E.H."/>
            <person name="Mir W."/>
            <person name="McCubbin A.G."/>
            <person name="Shore J.S."/>
        </authorList>
    </citation>
    <scope>NUCLEOTIDE SEQUENCE</scope>
    <source>
        <strain evidence="2">F60SS</strain>
    </source>
</reference>
<dbReference type="OrthoDB" id="1625419at2759"/>
<protein>
    <recommendedName>
        <fullName evidence="4">Cystatin domain-containing protein</fullName>
    </recommendedName>
</protein>
<organism evidence="2 3">
    <name type="scientific">Turnera subulata</name>
    <dbReference type="NCBI Taxonomy" id="218843"/>
    <lineage>
        <taxon>Eukaryota</taxon>
        <taxon>Viridiplantae</taxon>
        <taxon>Streptophyta</taxon>
        <taxon>Embryophyta</taxon>
        <taxon>Tracheophyta</taxon>
        <taxon>Spermatophyta</taxon>
        <taxon>Magnoliopsida</taxon>
        <taxon>eudicotyledons</taxon>
        <taxon>Gunneridae</taxon>
        <taxon>Pentapetalae</taxon>
        <taxon>rosids</taxon>
        <taxon>fabids</taxon>
        <taxon>Malpighiales</taxon>
        <taxon>Passifloraceae</taxon>
        <taxon>Turnera</taxon>
    </lineage>
</organism>
<keyword evidence="3" id="KW-1185">Reference proteome</keyword>
<dbReference type="AlphaFoldDB" id="A0A9Q0JLS2"/>
<reference evidence="2" key="1">
    <citation type="submission" date="2022-02" db="EMBL/GenBank/DDBJ databases">
        <authorList>
            <person name="Henning P.M."/>
            <person name="McCubbin A.G."/>
            <person name="Shore J.S."/>
        </authorList>
    </citation>
    <scope>NUCLEOTIDE SEQUENCE</scope>
    <source>
        <strain evidence="2">F60SS</strain>
        <tissue evidence="2">Leaves</tissue>
    </source>
</reference>
<sequence length="204" mass="23495">MENLGAAPLSRSAERGKEEEESEAKKPRLGEKESSSSSKEEYEFQWEDCTYIKADVSHLSENDDDHTVSLDDPSQLENDDQREQYSRYLNQVIESEGFDVNFTPNFALMGAYRAVDLENDEKVWDCLNFALNDNNQKPKRPKLHNPALVYATRQFASGFNYCITFRAENMDSTGEPATTYQTRVYYDWMNGPQEVLIFRPKISG</sequence>
<dbReference type="EMBL" id="JAKUCV010001627">
    <property type="protein sequence ID" value="KAJ4845612.1"/>
    <property type="molecule type" value="Genomic_DNA"/>
</dbReference>
<evidence type="ECO:0000313" key="3">
    <source>
        <dbReference type="Proteomes" id="UP001141552"/>
    </source>
</evidence>
<name>A0A9Q0JLS2_9ROSI</name>
<accession>A0A9Q0JLS2</accession>
<dbReference type="PANTHER" id="PTHR31228:SF25">
    <property type="entry name" value="CYSTATIN-LIKE PROTEIN-RELATED"/>
    <property type="match status" value="1"/>
</dbReference>
<dbReference type="SUPFAM" id="SSF54403">
    <property type="entry name" value="Cystatin/monellin"/>
    <property type="match status" value="1"/>
</dbReference>
<feature type="region of interest" description="Disordered" evidence="1">
    <location>
        <begin position="1"/>
        <end position="43"/>
    </location>
</feature>
<evidence type="ECO:0000256" key="1">
    <source>
        <dbReference type="SAM" id="MobiDB-lite"/>
    </source>
</evidence>
<gene>
    <name evidence="2" type="ORF">Tsubulata_005748</name>
</gene>
<evidence type="ECO:0000313" key="2">
    <source>
        <dbReference type="EMBL" id="KAJ4845612.1"/>
    </source>
</evidence>
<dbReference type="PANTHER" id="PTHR31228">
    <property type="entry name" value="CYSTATIN/MONELLIN SUPERFAMILY PROTEIN"/>
    <property type="match status" value="1"/>
</dbReference>
<dbReference type="InterPro" id="IPR046350">
    <property type="entry name" value="Cystatin_sf"/>
</dbReference>